<protein>
    <submittedName>
        <fullName evidence="1">Uncharacterized protein</fullName>
    </submittedName>
</protein>
<comment type="caution">
    <text evidence="1">The sequence shown here is derived from an EMBL/GenBank/DDBJ whole genome shotgun (WGS) entry which is preliminary data.</text>
</comment>
<organism evidence="1 2">
    <name type="scientific">Coniochaeta pulveracea</name>
    <dbReference type="NCBI Taxonomy" id="177199"/>
    <lineage>
        <taxon>Eukaryota</taxon>
        <taxon>Fungi</taxon>
        <taxon>Dikarya</taxon>
        <taxon>Ascomycota</taxon>
        <taxon>Pezizomycotina</taxon>
        <taxon>Sordariomycetes</taxon>
        <taxon>Sordariomycetidae</taxon>
        <taxon>Coniochaetales</taxon>
        <taxon>Coniochaetaceae</taxon>
        <taxon>Coniochaeta</taxon>
    </lineage>
</organism>
<proteinExistence type="predicted"/>
<dbReference type="Proteomes" id="UP000275385">
    <property type="component" value="Unassembled WGS sequence"/>
</dbReference>
<dbReference type="OrthoDB" id="3565477at2759"/>
<dbReference type="EMBL" id="QVQW01000006">
    <property type="protein sequence ID" value="RKU48032.1"/>
    <property type="molecule type" value="Genomic_DNA"/>
</dbReference>
<reference evidence="1 2" key="1">
    <citation type="submission" date="2018-08" db="EMBL/GenBank/DDBJ databases">
        <title>Draft genome of the lignicolous fungus Coniochaeta pulveracea.</title>
        <authorList>
            <person name="Borstlap C.J."/>
            <person name="De Witt R.N."/>
            <person name="Botha A."/>
            <person name="Volschenk H."/>
        </authorList>
    </citation>
    <scope>NUCLEOTIDE SEQUENCE [LARGE SCALE GENOMIC DNA]</scope>
    <source>
        <strain evidence="1 2">CAB683</strain>
    </source>
</reference>
<keyword evidence="2" id="KW-1185">Reference proteome</keyword>
<gene>
    <name evidence="1" type="ORF">DL546_007569</name>
</gene>
<sequence>MLPWSSQNAAFTFLSPPDRWASVATGTGDKLAICGGVDYGGGLTSVVHSFNHKLQLHTLSFYPPKTNPITVKMRFAAAAVILAGAAMAQESTVYSTAYYTVTSCAATVTNCPAHSTVVSTVTYPIVQQTTPAEEVTPTGSFVSETAQETAPASSFPTFAVTSAAAACPTYSVKTISTSVTTVVPTVIYETVAIPCPTTAAPSSGFSTPYNNGTKPTATPSPPIVTAGASTIGSSLLVAAAAGFAALVLA</sequence>
<accession>A0A420YJG4</accession>
<name>A0A420YJG4_9PEZI</name>
<dbReference type="AlphaFoldDB" id="A0A420YJG4"/>
<evidence type="ECO:0000313" key="2">
    <source>
        <dbReference type="Proteomes" id="UP000275385"/>
    </source>
</evidence>
<evidence type="ECO:0000313" key="1">
    <source>
        <dbReference type="EMBL" id="RKU48032.1"/>
    </source>
</evidence>